<comment type="function">
    <text evidence="10">PPIases accelerate the folding of proteins. It catalyzes the cis-trans isomerization of proline imidic peptide bonds in oligopeptides.</text>
</comment>
<dbReference type="InterPro" id="IPR037218">
    <property type="entry name" value="PTPA_sf"/>
</dbReference>
<evidence type="ECO:0000256" key="6">
    <source>
        <dbReference type="ARBA" id="ARBA00023110"/>
    </source>
</evidence>
<evidence type="ECO:0000256" key="2">
    <source>
        <dbReference type="ARBA" id="ARBA00004496"/>
    </source>
</evidence>
<evidence type="ECO:0000256" key="4">
    <source>
        <dbReference type="ARBA" id="ARBA00013194"/>
    </source>
</evidence>
<dbReference type="PANTHER" id="PTHR10012">
    <property type="entry name" value="SERINE/THREONINE-PROTEIN PHOSPHATASE 2A REGULATORY SUBUNIT B"/>
    <property type="match status" value="1"/>
</dbReference>
<dbReference type="GO" id="GO:0007052">
    <property type="term" value="P:mitotic spindle organization"/>
    <property type="evidence" value="ECO:0007669"/>
    <property type="project" value="TreeGrafter"/>
</dbReference>
<dbReference type="EC" id="5.2.1.8" evidence="4 10"/>
<organism evidence="12 13">
    <name type="scientific">Mesorhabditis spiculigera</name>
    <dbReference type="NCBI Taxonomy" id="96644"/>
    <lineage>
        <taxon>Eukaryota</taxon>
        <taxon>Metazoa</taxon>
        <taxon>Ecdysozoa</taxon>
        <taxon>Nematoda</taxon>
        <taxon>Chromadorea</taxon>
        <taxon>Rhabditida</taxon>
        <taxon>Rhabditina</taxon>
        <taxon>Rhabditomorpha</taxon>
        <taxon>Rhabditoidea</taxon>
        <taxon>Rhabditidae</taxon>
        <taxon>Mesorhabditinae</taxon>
        <taxon>Mesorhabditis</taxon>
    </lineage>
</organism>
<evidence type="ECO:0000313" key="12">
    <source>
        <dbReference type="EMBL" id="CAJ0570055.1"/>
    </source>
</evidence>
<evidence type="ECO:0000259" key="11">
    <source>
        <dbReference type="PROSITE" id="PS51186"/>
    </source>
</evidence>
<dbReference type="AlphaFoldDB" id="A0AA36FWS9"/>
<evidence type="ECO:0000256" key="1">
    <source>
        <dbReference type="ARBA" id="ARBA00000971"/>
    </source>
</evidence>
<reference evidence="12" key="1">
    <citation type="submission" date="2023-06" db="EMBL/GenBank/DDBJ databases">
        <authorList>
            <person name="Delattre M."/>
        </authorList>
    </citation>
    <scope>NUCLEOTIDE SEQUENCE</scope>
    <source>
        <strain evidence="12">AF72</strain>
    </source>
</reference>
<dbReference type="Pfam" id="PF03095">
    <property type="entry name" value="PTPA"/>
    <property type="match status" value="1"/>
</dbReference>
<evidence type="ECO:0000313" key="13">
    <source>
        <dbReference type="Proteomes" id="UP001177023"/>
    </source>
</evidence>
<dbReference type="InterPro" id="IPR016181">
    <property type="entry name" value="Acyl_CoA_acyltransferase"/>
</dbReference>
<comment type="caution">
    <text evidence="12">The sequence shown here is derived from an EMBL/GenBank/DDBJ whole genome shotgun (WGS) entry which is preliminary data.</text>
</comment>
<proteinExistence type="inferred from homology"/>
<dbReference type="FunFam" id="3.40.630.30:FF:000006">
    <property type="entry name" value="Putative n-alpha-acetyltransferase 50"/>
    <property type="match status" value="1"/>
</dbReference>
<dbReference type="Gene3D" id="3.40.630.30">
    <property type="match status" value="1"/>
</dbReference>
<dbReference type="GO" id="GO:0003755">
    <property type="term" value="F:peptidyl-prolyl cis-trans isomerase activity"/>
    <property type="evidence" value="ECO:0007669"/>
    <property type="project" value="UniProtKB-KW"/>
</dbReference>
<dbReference type="SUPFAM" id="SSF55729">
    <property type="entry name" value="Acyl-CoA N-acyltransferases (Nat)"/>
    <property type="match status" value="1"/>
</dbReference>
<feature type="non-terminal residue" evidence="12">
    <location>
        <position position="480"/>
    </location>
</feature>
<dbReference type="GO" id="GO:0016747">
    <property type="term" value="F:acyltransferase activity, transferring groups other than amino-acyl groups"/>
    <property type="evidence" value="ECO:0007669"/>
    <property type="project" value="InterPro"/>
</dbReference>
<dbReference type="GO" id="GO:0005737">
    <property type="term" value="C:cytoplasm"/>
    <property type="evidence" value="ECO:0007669"/>
    <property type="project" value="UniProtKB-SubCell"/>
</dbReference>
<dbReference type="GO" id="GO:0000159">
    <property type="term" value="C:protein phosphatase type 2A complex"/>
    <property type="evidence" value="ECO:0007669"/>
    <property type="project" value="TreeGrafter"/>
</dbReference>
<gene>
    <name evidence="12" type="ORF">MSPICULIGERA_LOCUS8508</name>
</gene>
<dbReference type="EMBL" id="CATQJA010002231">
    <property type="protein sequence ID" value="CAJ0570055.1"/>
    <property type="molecule type" value="Genomic_DNA"/>
</dbReference>
<keyword evidence="13" id="KW-1185">Reference proteome</keyword>
<dbReference type="FunFam" id="1.20.120.1150:FF:000002">
    <property type="entry name" value="Serine/threonine-protein phosphatase 2A activator"/>
    <property type="match status" value="1"/>
</dbReference>
<name>A0AA36FWS9_9BILA</name>
<dbReference type="Gene3D" id="1.20.120.1150">
    <property type="match status" value="1"/>
</dbReference>
<dbReference type="InterPro" id="IPR004327">
    <property type="entry name" value="Phstyr_phstse_ac"/>
</dbReference>
<dbReference type="CDD" id="cd04087">
    <property type="entry name" value="PTPA"/>
    <property type="match status" value="1"/>
</dbReference>
<sequence>MEPPTIAPRPSWAPDDGPAAKWIKGPMDLAAWKRSLAHRDYLDFLHRVNDAVAGKKTSQWVPQSPGVQKVMSMLEVIKGYTDKHPPEAEMQQRYGNKAYRKWYAELTENAKELINDVLEEVENDGAAAMLEPYLLDSFGNQTRIDYGSGHEAAFIILLLCFEKIGLFTPEDLPAVGLMIFGEYLRVCRHLQRLYKMEPAGSHGVYSLDDYQFVPFLWGSSQLIGSNFDPNNYPQPEKVQDHDMESLFLEAITYINDTKTGPFYEHSNQLWNISAVPNWDKINSGLFKMYEAEVLLKFPVGLDRGMASAATQELEGLKVSEKKPKIMGRVVLALGDITHHNINQLKEINQSVFPVSYNEKFYTDIVNAGELAKFAYFNDIVVGAVCCRYDKFEDAKSLYIMTLGTLAPYRGFGVGTMLLNHIFDICKKDPVIENVFLHVQINNETALDFYKKNGFEVREMVEKYYKRIEPDSAYLVVKKLK</sequence>
<dbReference type="CDD" id="cd04301">
    <property type="entry name" value="NAT_SF"/>
    <property type="match status" value="1"/>
</dbReference>
<keyword evidence="6 10" id="KW-0697">Rotamase</keyword>
<evidence type="ECO:0000256" key="5">
    <source>
        <dbReference type="ARBA" id="ARBA00022490"/>
    </source>
</evidence>
<comment type="similarity">
    <text evidence="3 10">Belongs to the PTPA-type PPIase family.</text>
</comment>
<dbReference type="GO" id="GO:0005634">
    <property type="term" value="C:nucleus"/>
    <property type="evidence" value="ECO:0007669"/>
    <property type="project" value="TreeGrafter"/>
</dbReference>
<dbReference type="GO" id="GO:0008160">
    <property type="term" value="F:protein tyrosine phosphatase activator activity"/>
    <property type="evidence" value="ECO:0007669"/>
    <property type="project" value="TreeGrafter"/>
</dbReference>
<dbReference type="SUPFAM" id="SSF140984">
    <property type="entry name" value="PTPA-like"/>
    <property type="match status" value="1"/>
</dbReference>
<comment type="subcellular location">
    <subcellularLocation>
        <location evidence="2 10">Cytoplasm</location>
    </subcellularLocation>
</comment>
<dbReference type="Proteomes" id="UP001177023">
    <property type="component" value="Unassembled WGS sequence"/>
</dbReference>
<accession>A0AA36FWS9</accession>
<dbReference type="PROSITE" id="PS51186">
    <property type="entry name" value="GNAT"/>
    <property type="match status" value="1"/>
</dbReference>
<evidence type="ECO:0000256" key="7">
    <source>
        <dbReference type="ARBA" id="ARBA00023235"/>
    </source>
</evidence>
<evidence type="ECO:0000256" key="3">
    <source>
        <dbReference type="ARBA" id="ARBA00011019"/>
    </source>
</evidence>
<evidence type="ECO:0000256" key="10">
    <source>
        <dbReference type="RuleBase" id="RU361210"/>
    </source>
</evidence>
<feature type="domain" description="N-acetyltransferase" evidence="11">
    <location>
        <begin position="331"/>
        <end position="480"/>
    </location>
</feature>
<evidence type="ECO:0000256" key="8">
    <source>
        <dbReference type="ARBA" id="ARBA00044786"/>
    </source>
</evidence>
<keyword evidence="5 10" id="KW-0963">Cytoplasm</keyword>
<protein>
    <recommendedName>
        <fullName evidence="8 10">Serine/threonine-protein phosphatase 2A activator</fullName>
        <ecNumber evidence="4 10">5.2.1.8</ecNumber>
    </recommendedName>
    <alternativeName>
        <fullName evidence="9 10">Phosphotyrosyl phosphatase activator</fullName>
    </alternativeName>
</protein>
<dbReference type="Pfam" id="PF00583">
    <property type="entry name" value="Acetyltransf_1"/>
    <property type="match status" value="1"/>
</dbReference>
<comment type="catalytic activity">
    <reaction evidence="1 10">
        <text>[protein]-peptidylproline (omega=180) = [protein]-peptidylproline (omega=0)</text>
        <dbReference type="Rhea" id="RHEA:16237"/>
        <dbReference type="Rhea" id="RHEA-COMP:10747"/>
        <dbReference type="Rhea" id="RHEA-COMP:10748"/>
        <dbReference type="ChEBI" id="CHEBI:83833"/>
        <dbReference type="ChEBI" id="CHEBI:83834"/>
        <dbReference type="EC" id="5.2.1.8"/>
    </reaction>
</comment>
<dbReference type="InterPro" id="IPR000182">
    <property type="entry name" value="GNAT_dom"/>
</dbReference>
<keyword evidence="7 10" id="KW-0413">Isomerase</keyword>
<evidence type="ECO:0000256" key="9">
    <source>
        <dbReference type="ARBA" id="ARBA00044820"/>
    </source>
</evidence>
<dbReference type="PANTHER" id="PTHR10012:SF0">
    <property type="entry name" value="SERINE_THREONINE-PROTEIN PHOSPHATASE 2A ACTIVATOR"/>
    <property type="match status" value="1"/>
</dbReference>
<dbReference type="InterPro" id="IPR043170">
    <property type="entry name" value="PTPA_C_lid"/>
</dbReference>